<accession>A0A135HNZ8</accession>
<keyword evidence="3" id="KW-0732">Signal</keyword>
<comment type="caution">
    <text evidence="5">The sequence shown here is derived from an EMBL/GenBank/DDBJ whole genome shotgun (WGS) entry which is preliminary data.</text>
</comment>
<comment type="subcellular location">
    <subcellularLocation>
        <location evidence="1">Periplasm</location>
    </subcellularLocation>
</comment>
<evidence type="ECO:0000256" key="1">
    <source>
        <dbReference type="ARBA" id="ARBA00004418"/>
    </source>
</evidence>
<dbReference type="SUPFAM" id="SSF53822">
    <property type="entry name" value="Periplasmic binding protein-like I"/>
    <property type="match status" value="1"/>
</dbReference>
<feature type="chain" id="PRO_5007465112" evidence="3">
    <location>
        <begin position="26"/>
        <end position="324"/>
    </location>
</feature>
<dbReference type="RefSeq" id="WP_068885101.1">
    <property type="nucleotide sequence ID" value="NZ_LNTU01000040.1"/>
</dbReference>
<evidence type="ECO:0000256" key="3">
    <source>
        <dbReference type="SAM" id="SignalP"/>
    </source>
</evidence>
<dbReference type="OrthoDB" id="9781890at2"/>
<dbReference type="InterPro" id="IPR050555">
    <property type="entry name" value="Bact_Solute-Bind_Prot2"/>
</dbReference>
<evidence type="ECO:0000313" key="6">
    <source>
        <dbReference type="Proteomes" id="UP000070107"/>
    </source>
</evidence>
<keyword evidence="6" id="KW-1185">Reference proteome</keyword>
<feature type="signal peptide" evidence="3">
    <location>
        <begin position="1"/>
        <end position="25"/>
    </location>
</feature>
<evidence type="ECO:0000256" key="2">
    <source>
        <dbReference type="ARBA" id="ARBA00007639"/>
    </source>
</evidence>
<dbReference type="STRING" id="1494590.ATN84_21815"/>
<dbReference type="EMBL" id="LNTU01000040">
    <property type="protein sequence ID" value="KXF74866.1"/>
    <property type="molecule type" value="Genomic_DNA"/>
</dbReference>
<sequence length="324" mass="33929">MNWKSVKTTVSAALAAISLTFAAAAAEPPKGGTIAAVENTKGPIKIAFLSFQNNPFWTPVTEGAAAANGYLSNSNATVDFVDLGNTLSAEAVVAGIEGALAKKYDGIVVVPIFDGTARIINEATEAGVPVFNIIAEGAAPSERLAFIGQDATSAGRQIGEYIAKRMNGKGKLGVITGYFGATQHTQRMNGAIDYLKTEFPEIEIVGPFENKDKAEAAYSLTQDMMTSNPDISMIYVTAGGPFGAAKAVKDLGLTGRVGVVGFDHTPDNMQYLKTGEMVGLLDQAPYQQALDASVMLYNYLVAGKEPPSKVIPVVGKLLTPADAK</sequence>
<evidence type="ECO:0000313" key="5">
    <source>
        <dbReference type="EMBL" id="KXF74866.1"/>
    </source>
</evidence>
<gene>
    <name evidence="5" type="ORF">ATN84_21815</name>
</gene>
<dbReference type="GO" id="GO:0030246">
    <property type="term" value="F:carbohydrate binding"/>
    <property type="evidence" value="ECO:0007669"/>
    <property type="project" value="TreeGrafter"/>
</dbReference>
<comment type="similarity">
    <text evidence="2">Belongs to the bacterial solute-binding protein 2 family.</text>
</comment>
<dbReference type="AlphaFoldDB" id="A0A135HNZ8"/>
<reference evidence="5 6" key="1">
    <citation type="submission" date="2015-11" db="EMBL/GenBank/DDBJ databases">
        <title>Draft genome sequence of Paramesorhizobium deserti A-3-E, a strain highly resistant to diverse beta-lactam antibiotics.</title>
        <authorList>
            <person name="Lv R."/>
            <person name="Yang X."/>
            <person name="Fang N."/>
            <person name="Guo J."/>
            <person name="Luo X."/>
            <person name="Peng F."/>
            <person name="Yang R."/>
            <person name="Cui Y."/>
            <person name="Fang C."/>
            <person name="Song Y."/>
        </authorList>
    </citation>
    <scope>NUCLEOTIDE SEQUENCE [LARGE SCALE GENOMIC DNA]</scope>
    <source>
        <strain evidence="5 6">A-3-E</strain>
    </source>
</reference>
<dbReference type="InterPro" id="IPR025997">
    <property type="entry name" value="SBP_2_dom"/>
</dbReference>
<dbReference type="Proteomes" id="UP000070107">
    <property type="component" value="Unassembled WGS sequence"/>
</dbReference>
<dbReference type="CDD" id="cd01536">
    <property type="entry name" value="PBP1_ABC_sugar_binding-like"/>
    <property type="match status" value="1"/>
</dbReference>
<name>A0A135HNZ8_9HYPH</name>
<dbReference type="PANTHER" id="PTHR30036">
    <property type="entry name" value="D-XYLOSE-BINDING PERIPLASMIC PROTEIN"/>
    <property type="match status" value="1"/>
</dbReference>
<dbReference type="Gene3D" id="3.40.50.2300">
    <property type="match status" value="2"/>
</dbReference>
<feature type="domain" description="Periplasmic binding protein" evidence="4">
    <location>
        <begin position="49"/>
        <end position="304"/>
    </location>
</feature>
<evidence type="ECO:0000259" key="4">
    <source>
        <dbReference type="Pfam" id="PF13407"/>
    </source>
</evidence>
<dbReference type="PANTHER" id="PTHR30036:SF7">
    <property type="entry name" value="ABC TRANSPORTER PERIPLASMIC-BINDING PROTEIN YPHF"/>
    <property type="match status" value="1"/>
</dbReference>
<dbReference type="GO" id="GO:0030288">
    <property type="term" value="C:outer membrane-bounded periplasmic space"/>
    <property type="evidence" value="ECO:0007669"/>
    <property type="project" value="TreeGrafter"/>
</dbReference>
<proteinExistence type="inferred from homology"/>
<dbReference type="InterPro" id="IPR028082">
    <property type="entry name" value="Peripla_BP_I"/>
</dbReference>
<dbReference type="Pfam" id="PF13407">
    <property type="entry name" value="Peripla_BP_4"/>
    <property type="match status" value="1"/>
</dbReference>
<organism evidence="5 6">
    <name type="scientific">Paramesorhizobium deserti</name>
    <dbReference type="NCBI Taxonomy" id="1494590"/>
    <lineage>
        <taxon>Bacteria</taxon>
        <taxon>Pseudomonadati</taxon>
        <taxon>Pseudomonadota</taxon>
        <taxon>Alphaproteobacteria</taxon>
        <taxon>Hyphomicrobiales</taxon>
        <taxon>Phyllobacteriaceae</taxon>
        <taxon>Paramesorhizobium</taxon>
    </lineage>
</organism>
<protein>
    <submittedName>
        <fullName evidence="5">ABC transporter substrate-binding protein</fullName>
    </submittedName>
</protein>